<keyword evidence="2" id="KW-1185">Reference proteome</keyword>
<gene>
    <name evidence="1" type="ORF">CR9_271</name>
</gene>
<dbReference type="KEGG" id="vg:18563113"/>
<organism evidence="1 2">
    <name type="scientific">Cronobacter phage CR9</name>
    <dbReference type="NCBI Taxonomy" id="1162290"/>
    <lineage>
        <taxon>Viruses</taxon>
        <taxon>Duplodnaviria</taxon>
        <taxon>Heunggongvirae</taxon>
        <taxon>Uroviricota</taxon>
        <taxon>Caudoviricetes</taxon>
        <taxon>Vequintavirinae</taxon>
        <taxon>Certrevirus</taxon>
        <taxon>Certrevirus CR9</taxon>
    </lineage>
</organism>
<dbReference type="Proteomes" id="UP000011829">
    <property type="component" value="Segment"/>
</dbReference>
<reference evidence="1 2" key="1">
    <citation type="submission" date="2012-02" db="EMBL/GenBank/DDBJ databases">
        <title>Complete Genome Sequence of Cronobacter sakazakii Bacteriophage CR9.</title>
        <authorList>
            <person name="Shin H."/>
            <person name="Lee J.-H."/>
            <person name="Kim Y."/>
            <person name="Ryu S."/>
        </authorList>
    </citation>
    <scope>NUCLEOTIDE SEQUENCE [LARGE SCALE GENOMIC DNA]</scope>
</reference>
<name>M1F3R9_9CAUD</name>
<proteinExistence type="predicted"/>
<dbReference type="GeneID" id="18563113"/>
<dbReference type="OrthoDB" id="23669at10239"/>
<accession>M1F3R9</accession>
<dbReference type="RefSeq" id="YP_009015233.1">
    <property type="nucleotide sequence ID" value="NC_023717.1"/>
</dbReference>
<evidence type="ECO:0000313" key="1">
    <source>
        <dbReference type="EMBL" id="AFH21155.1"/>
    </source>
</evidence>
<protein>
    <submittedName>
        <fullName evidence="1">Uncharacterized protein</fullName>
    </submittedName>
</protein>
<evidence type="ECO:0000313" key="2">
    <source>
        <dbReference type="Proteomes" id="UP000011829"/>
    </source>
</evidence>
<sequence length="121" mass="14018">MEEFDCFVPEGAFIQFPMQWVMDMKGDDVKKMVILHWRFGFFARKAVKEGIPVEKCYYESQGKLAALFGMSVNSRTKVGQFLKRMEEMGYISTHKEDTVYDGKVKSRLYIVVNDPNILKGS</sequence>
<dbReference type="EMBL" id="JQ691611">
    <property type="protein sequence ID" value="AFH21155.1"/>
    <property type="molecule type" value="Genomic_DNA"/>
</dbReference>